<sequence length="345" mass="37925">MRLKTFQMLFVSAVMLATFPALGQATEGTITIEEPDFVQPMNDKLDAIQEQNKLIIDLLRSLGQIEDEPGVVTPPVVEPGPAVELEPSGPIRIIAAPGEDVVIRGKRIQNDGRPGIDGPQHGIYVGGQPNSVLVEDVEVSGFPYGIAVESRRQSADEPFPDPVPVVTTRRVYAHDNYNAGEGDAHDRRGSGMFGFNIEHWIIEDSFFENNGFKPGVHPANTFSHNLYIVNRVGLLTLNRVLLKDGSSHGINGGAVRFDGVIASGNAVNFGVKENVEPQRDGWSLAVSDRELRGYGNQVVAPAWHWYNSNPLDGKVQTREQDPIEWDLIRRLPPADRWPAARGMLD</sequence>
<dbReference type="RefSeq" id="WP_184676813.1">
    <property type="nucleotide sequence ID" value="NZ_JACHGY010000001.1"/>
</dbReference>
<comment type="caution">
    <text evidence="2">The sequence shown here is derived from an EMBL/GenBank/DDBJ whole genome shotgun (WGS) entry which is preliminary data.</text>
</comment>
<dbReference type="SUPFAM" id="SSF51126">
    <property type="entry name" value="Pectin lyase-like"/>
    <property type="match status" value="1"/>
</dbReference>
<dbReference type="Gene3D" id="2.160.20.10">
    <property type="entry name" value="Single-stranded right-handed beta-helix, Pectin lyase-like"/>
    <property type="match status" value="1"/>
</dbReference>
<dbReference type="Proteomes" id="UP000541810">
    <property type="component" value="Unassembled WGS sequence"/>
</dbReference>
<dbReference type="InterPro" id="IPR011050">
    <property type="entry name" value="Pectin_lyase_fold/virulence"/>
</dbReference>
<gene>
    <name evidence="2" type="ORF">HNQ40_001033</name>
</gene>
<accession>A0A7X0LJU7</accession>
<keyword evidence="3" id="KW-1185">Reference proteome</keyword>
<feature type="chain" id="PRO_5031135248" description="Right handed beta helix region" evidence="1">
    <location>
        <begin position="24"/>
        <end position="345"/>
    </location>
</feature>
<protein>
    <recommendedName>
        <fullName evidence="4">Right handed beta helix region</fullName>
    </recommendedName>
</protein>
<evidence type="ECO:0000313" key="3">
    <source>
        <dbReference type="Proteomes" id="UP000541810"/>
    </source>
</evidence>
<organism evidence="2 3">
    <name type="scientific">Algisphaera agarilytica</name>
    <dbReference type="NCBI Taxonomy" id="1385975"/>
    <lineage>
        <taxon>Bacteria</taxon>
        <taxon>Pseudomonadati</taxon>
        <taxon>Planctomycetota</taxon>
        <taxon>Phycisphaerae</taxon>
        <taxon>Phycisphaerales</taxon>
        <taxon>Phycisphaeraceae</taxon>
        <taxon>Algisphaera</taxon>
    </lineage>
</organism>
<reference evidence="2 3" key="1">
    <citation type="submission" date="2020-08" db="EMBL/GenBank/DDBJ databases">
        <title>Genomic Encyclopedia of Type Strains, Phase IV (KMG-IV): sequencing the most valuable type-strain genomes for metagenomic binning, comparative biology and taxonomic classification.</title>
        <authorList>
            <person name="Goeker M."/>
        </authorList>
    </citation>
    <scope>NUCLEOTIDE SEQUENCE [LARGE SCALE GENOMIC DNA]</scope>
    <source>
        <strain evidence="2 3">DSM 103725</strain>
    </source>
</reference>
<dbReference type="EMBL" id="JACHGY010000001">
    <property type="protein sequence ID" value="MBB6429227.1"/>
    <property type="molecule type" value="Genomic_DNA"/>
</dbReference>
<feature type="signal peptide" evidence="1">
    <location>
        <begin position="1"/>
        <end position="23"/>
    </location>
</feature>
<evidence type="ECO:0000313" key="2">
    <source>
        <dbReference type="EMBL" id="MBB6429227.1"/>
    </source>
</evidence>
<dbReference type="AlphaFoldDB" id="A0A7X0LJU7"/>
<evidence type="ECO:0008006" key="4">
    <source>
        <dbReference type="Google" id="ProtNLM"/>
    </source>
</evidence>
<evidence type="ECO:0000256" key="1">
    <source>
        <dbReference type="SAM" id="SignalP"/>
    </source>
</evidence>
<name>A0A7X0LJU7_9BACT</name>
<keyword evidence="1" id="KW-0732">Signal</keyword>
<dbReference type="InterPro" id="IPR012334">
    <property type="entry name" value="Pectin_lyas_fold"/>
</dbReference>
<proteinExistence type="predicted"/>